<dbReference type="InterPro" id="IPR013783">
    <property type="entry name" value="Ig-like_fold"/>
</dbReference>
<dbReference type="eggNOG" id="COG3210">
    <property type="taxonomic scope" value="Bacteria"/>
</dbReference>
<accession>F8EXW2</accession>
<keyword evidence="2" id="KW-0732">Signal</keyword>
<dbReference type="RefSeq" id="WP_013969415.1">
    <property type="nucleotide sequence ID" value="NC_015732.1"/>
</dbReference>
<protein>
    <recommendedName>
        <fullName evidence="3">Ig-like domain-containing protein</fullName>
    </recommendedName>
</protein>
<dbReference type="Pfam" id="PF12245">
    <property type="entry name" value="Big_3_2"/>
    <property type="match status" value="3"/>
</dbReference>
<keyword evidence="5" id="KW-1185">Reference proteome</keyword>
<gene>
    <name evidence="4" type="ordered locus">Spica_1998</name>
</gene>
<feature type="domain" description="Ig-like" evidence="3">
    <location>
        <begin position="1610"/>
        <end position="1706"/>
    </location>
</feature>
<dbReference type="PROSITE" id="PS51257">
    <property type="entry name" value="PROKAR_LIPOPROTEIN"/>
    <property type="match status" value="1"/>
</dbReference>
<evidence type="ECO:0000259" key="3">
    <source>
        <dbReference type="Pfam" id="PF12245"/>
    </source>
</evidence>
<organism evidence="4 5">
    <name type="scientific">Gracilinema caldarium (strain ATCC 51460 / DSM 7334 / H1)</name>
    <name type="common">Treponema caldarium</name>
    <dbReference type="NCBI Taxonomy" id="744872"/>
    <lineage>
        <taxon>Bacteria</taxon>
        <taxon>Pseudomonadati</taxon>
        <taxon>Spirochaetota</taxon>
        <taxon>Spirochaetia</taxon>
        <taxon>Spirochaetales</taxon>
        <taxon>Breznakiellaceae</taxon>
        <taxon>Gracilinema</taxon>
    </lineage>
</organism>
<dbReference type="InterPro" id="IPR022038">
    <property type="entry name" value="Ig-like_bact"/>
</dbReference>
<feature type="domain" description="Ig-like" evidence="3">
    <location>
        <begin position="552"/>
        <end position="636"/>
    </location>
</feature>
<dbReference type="HOGENOM" id="CLU_225041_0_0_12"/>
<dbReference type="KEGG" id="scd:Spica_1998"/>
<proteinExistence type="predicted"/>
<dbReference type="Gene3D" id="2.60.40.650">
    <property type="match status" value="2"/>
</dbReference>
<feature type="domain" description="Ig-like" evidence="3">
    <location>
        <begin position="1510"/>
        <end position="1598"/>
    </location>
</feature>
<dbReference type="SUPFAM" id="SSF81296">
    <property type="entry name" value="E set domains"/>
    <property type="match status" value="2"/>
</dbReference>
<evidence type="ECO:0000313" key="5">
    <source>
        <dbReference type="Proteomes" id="UP000000503"/>
    </source>
</evidence>
<sequence>MHVRKVLSFTSLAMLALFIASCDLFTAGLGAKVDLEPPLAKIIAPTPNSYVNGESFSVSGTASDDNGITSLTIRVKDTSGNVVKTTTVTPNTNGNWSSTFTTKKASDPSDALNDGQYTIDVTVSDGKGKTQNTFTSVIIDTIPPTVLVTSPLSKTGSQYTDAIDVKGEVYDATTVKDVKVSLLKADGSILAGPVTADGTNTWTTRFELKDKIAGLQDNETYYYNVAVTDAAGNSNTYYYHRVDILESKNDVNPNAYFPAMDEIGKIDQLGIKGATSGITAATLSKKRLSSVPNFGSFIYEAEPQIDFQFTNIDVLKDAEKNLLPPKSKVSGIVTPPADTGAIDKYDADSIKIEIYDYNEHLISTLLGNDAHVTLLSIGNSVNFSFALVDNAGSDLPPAKYKLKMYAKTDQNTTGHTNFFELMIDAEAPYFEETSIDANNMFRNAPFTMSFDGSHSTQIAKIEIYQAKGSELFPSTPNETITAGLPASNFTNKKSGSLPYGVATEGLYKYQAVLTTVGGKTATLLRSVYYDTTPPNVEITSFNKYATANKVNKTVTFNAIAGDLYGVEGVKYFISTNGSNAPAYDATVGGAIVQVLAGQSIDTTTLTDGTTYYLWVVAKDKAGNEGHAAAQQFVVDQSTDKPVVTFTSVDPTVITEDKIRDTTTNPITIKNLLVSGGKISGTITDDDGLPDTATLYIDKNKDGDFTDSGEAISLDLAGSNLTKSFSLDISDPDVSVLSEGTYRFYIDVADTADGEHNASMTPIWFAYDTAVPTVVFNPKATDDNAVGPYRNGDFTVQGTVLDANGISKVEFSFDNGTTWENFNITADPGENKAWTKTITAASNNGEKTLVVRATDKFGRKNQSSAVTVWIDTIAPTVSITNPGSFVAGLTVTVAGTSSDSTGGSGIQKIRYRVDGGTWQEDVLGTTNWLATLDLDTDGAGDDSGLSEGLHTIEAQAIDNAGNLSSVKSITLMVDQNVPTITNITIDGSVFNDDTTEYRTSSFSLGGTAVDTNGVASVSITQKKEGGTTTVDIPVTLGSGTTTKTWSAANITLPEEGSFIYTITVTDVANRSTSVVRKVSRDTQKPVAPSITNPGNTWLFGSTYEIKGTASDVGSAGIGTVYYVIGPVTGFTPPADLGSWTPANGKESWSDTINLTGLGVGEKKLFVKAVDKAGNISDQTELIFGIDQNTPVITLNTPSGNLANAAITFTGTASDDYLVDHITVAEKKPGNINFTDIGTAEYNSGTGDWNYNRNITGLSDGIYEYRFTVFDKANKPSSVTKTITIDTTSPVVSFNQPAPYINLSGTVYGNGLMTFSGSASDTNGLGSLFYRVGGGSWQPVGSDPYTTFTFTVDTTAYSDKADLTVEVRGIDKAGNSGIATYTIRVDQDTDKPELTIGSPAEGATVASQTITISGTLTDDDGLNSETLYYRLSADNGTTWSPDWTQIPASNLSGSSTSKTLSSFSFTNSIDGAKILQIKISDINGKVNTKTIAFTQDAGAPTISGISPATTGYRNADFMVSGTATDTTGTVAAVRYKVVKDGATVVVNWTPCTLTNPNTPSTSFNTNLIPTASGTGIYQVTLETEDNAGNKRQESYAYTVDRTAPTGSFTSPGVGSTTNNIITLSGTSTDNYGVQALRLAIVKGGAEVANLGSPTGTTEWTLSFDTRNYDETTYATLISGSLYEITLRLIVTDVAGNNTNVDRTFRIDQSTDVPQISFTTQQNTFLSDSKVYGTASDDDGIASVEVSTDNGISWISLTAPTGGWGTTANWNYDLGANDGTYTLIVRVTDTSSPAITGLSSAATFKVDREAPDGTFTAPDANSKLKASELVFTGTYGDENGVSKVELKIDSTDFTSGTVLATMSNGSGSISGTWSYTFTTIPDGTRTIYARITDAAGRTTLVSRTVVVDTTGPVVSIIDPVELSSVYGKVTIRGSAEDATTQVRNIKIGIGKTVNETNYEGSPWYPATGTVSWSYTFNNINAYANTTYAVDIGDTDGDGIQDAGETWLNIWRMKVYIRAEDTAGLSGTGNIAYVSSYTLEIDPNRDRPEVTILDPDDGATVGGYKRIFGIAQDGQSIWKVQIAFDINNDGDFTDVDDKWPSISGFNPPSVDENDSSTTAWYVVNGTTSWYQTINLYGEFNPTGTATTKTIKFKVRAWDYKTTPGDGIPGIEVIRTITFDKTVPQYADLSHETNSTVGGSFTITGYVRDESGLQSIIFKHEGPRISSQELIGAPAGGPRAVLVNSGEPGYVAGYQTYRIEVPINTTEAGLFPNSSGIMAVAFDAIDTSGFHSIQSLSFNVDNIQPTNLTYTAGTEIIGSQAEVQGTVKDTGVISGIKQVVVYLQQGTSVLRLKGTGVATLPFSGVLDLNDPTYDDYRIVIDNRLEDGNDSGSAGDKDGYAEWLTISGGSYQWAAQFNSTLVADGKVEVHYVAYDFAGNNVSGSTNAYVANHKPIITSIVLGTDLNGDGDVLDANEQTSPISNGYGATNFTARGNKLYFKINSTGGNGTIRYSVKYGVTEYNSNLTSSEVTIDTSGFVDSSSSNDRTFTILVYDSTTSDDGDPTDELSGTITVGLTIDNVDEVAPTARLNQLSATDVKDYNASDRSVWKGHIEPWDQSPWDNQNSGFNKTNEVFGNDADVSGTIVFSGEASDNQRISALYIWIDLNGNGVVDGTEEQQVAEFSSSNNGLVARTNTLGTWSATSQSLSLESGHTVSWKFEWDSSTVNGVARSNVRIRVRAEDAKAGSPNSSIQTPTSPNDTTSLTGGFNIMKVDVVPYITDVVTLLNTLLGSDYNRSADGKYPVWVKTTGTASYETITVKGFNLAPTTLTGALSDIRISKDPDAYDATYTTKQGTGLTAVIVTANRELTVTLATGGSGYLTIIANGIPSLNSINNDTLPTNAMVTPLLQTSLNDDVYLSVWDYNPLRLNASAPRAKNAVYPSMAMSGNTPQFAYVNNSEGYGLAQYWDGTSEIKIYENWDLFTFTSLALNTDNNRAALYDINVVQLGTDFIGDKGGIMVNLYYNPPNTTWNGTTYFYRDYNVWLDNLYKSGNLAVLDRYQYPTVKLVGNSSLSHVFYSTYDSIDDRIIFRYFKTGTNQTSVGGGVPANATKVTDTATNLYVNNTEIIQSNQNGTWPVYTDNETNNRRFNQNNNAGNTNAGQYIGTGTNLGIYSAVVGVSTGASTARAVLIYYSGTTLYYIYATNDANTTWSTPVSLDTNCGGAFVSVVVDKDSHVHIAYQDSFNGDVVYIYIPTYNDPTTRKRVIVDSYLTVGDKLTLTVPTNSNTPYISYKGVGNTAKIAWYKGTPDIATLTDGVVDSSGKLNGKWEVQILPYRIIDSDTNRFNVGVGTNGLPVVGYCNNIPGAKGVEYLTALAELNE</sequence>
<dbReference type="Proteomes" id="UP000000503">
    <property type="component" value="Chromosome"/>
</dbReference>
<evidence type="ECO:0000256" key="2">
    <source>
        <dbReference type="SAM" id="SignalP"/>
    </source>
</evidence>
<feature type="chain" id="PRO_5003376454" description="Ig-like domain-containing protein" evidence="2">
    <location>
        <begin position="27"/>
        <end position="3372"/>
    </location>
</feature>
<feature type="compositionally biased region" description="Polar residues" evidence="1">
    <location>
        <begin position="2740"/>
        <end position="2756"/>
    </location>
</feature>
<feature type="region of interest" description="Disordered" evidence="1">
    <location>
        <begin position="2734"/>
        <end position="2756"/>
    </location>
</feature>
<evidence type="ECO:0000256" key="1">
    <source>
        <dbReference type="SAM" id="MobiDB-lite"/>
    </source>
</evidence>
<name>F8EXW2_GRAC1</name>
<dbReference type="Pfam" id="PF17957">
    <property type="entry name" value="Big_7"/>
    <property type="match status" value="2"/>
</dbReference>
<dbReference type="OrthoDB" id="363270at2"/>
<reference evidence="5" key="1">
    <citation type="journal article" date="2013" name="Stand. Genomic Sci.">
        <title>Genome sequence of the thermophilic fresh-water bacterium Spirochaeta caldaria type strain (H1(T)), reclassification of Spirochaeta caldaria, Spirochaeta stenostrepta, and Spirochaeta zuelzerae in the genus Treponema as Treponema caldaria comb. nov., Treponema stenostrepta comb. nov., and Treponema zuelzerae comb. nov., and emendation of the genus Treponema.</title>
        <authorList>
            <person name="Abt B."/>
            <person name="Goker M."/>
            <person name="Scheuner C."/>
            <person name="Han C."/>
            <person name="Lu M."/>
            <person name="Misra M."/>
            <person name="Lapidus A."/>
            <person name="Nolan M."/>
            <person name="Lucas S."/>
            <person name="Hammon N."/>
            <person name="Deshpande S."/>
            <person name="Cheng J.F."/>
            <person name="Tapia R."/>
            <person name="Goodwin L.A."/>
            <person name="Pitluck S."/>
            <person name="Liolios K."/>
            <person name="Pagani I."/>
            <person name="Ivanova N."/>
            <person name="Mavromatis K."/>
            <person name="Mikhailova N."/>
            <person name="Huntemann M."/>
            <person name="Pati A."/>
            <person name="Chen A."/>
            <person name="Palaniappan K."/>
            <person name="Land M."/>
            <person name="Hauser L."/>
            <person name="Jeffries C.D."/>
            <person name="Rohde M."/>
            <person name="Spring S."/>
            <person name="Gronow S."/>
            <person name="Detter J.C."/>
            <person name="Bristow J."/>
            <person name="Eisen J.A."/>
            <person name="Markowitz V."/>
            <person name="Hugenholtz P."/>
            <person name="Kyrpides N.C."/>
            <person name="Woyke T."/>
            <person name="Klenk H.P."/>
        </authorList>
    </citation>
    <scope>NUCLEOTIDE SEQUENCE</scope>
    <source>
        <strain evidence="5">ATCC 51460 / DSM 7334 / H1</strain>
    </source>
</reference>
<evidence type="ECO:0000313" key="4">
    <source>
        <dbReference type="EMBL" id="AEJ20126.1"/>
    </source>
</evidence>
<dbReference type="Gene3D" id="2.60.40.10">
    <property type="entry name" value="Immunoglobulins"/>
    <property type="match status" value="5"/>
</dbReference>
<dbReference type="EMBL" id="CP002868">
    <property type="protein sequence ID" value="AEJ20126.1"/>
    <property type="molecule type" value="Genomic_DNA"/>
</dbReference>
<feature type="signal peptide" evidence="2">
    <location>
        <begin position="1"/>
        <end position="26"/>
    </location>
</feature>
<dbReference type="InterPro" id="IPR014756">
    <property type="entry name" value="Ig_E-set"/>
</dbReference>
<dbReference type="STRING" id="744872.Spica_1998"/>